<dbReference type="RefSeq" id="XP_046063024.1">
    <property type="nucleotide sequence ID" value="XM_046203226.1"/>
</dbReference>
<protein>
    <submittedName>
        <fullName evidence="1">Uncharacterized protein</fullName>
    </submittedName>
</protein>
<keyword evidence="2" id="KW-1185">Reference proteome</keyword>
<evidence type="ECO:0000313" key="1">
    <source>
        <dbReference type="EMBL" id="KAH3668610.1"/>
    </source>
</evidence>
<dbReference type="AlphaFoldDB" id="A0A9P8PBB9"/>
<comment type="caution">
    <text evidence="1">The sequence shown here is derived from an EMBL/GenBank/DDBJ whole genome shotgun (WGS) entry which is preliminary data.</text>
</comment>
<accession>A0A9P8PBB9</accession>
<dbReference type="Proteomes" id="UP000769157">
    <property type="component" value="Unassembled WGS sequence"/>
</dbReference>
<dbReference type="GeneID" id="70234331"/>
<name>A0A9P8PBB9_9ASCO</name>
<dbReference type="EMBL" id="JAEUBE010000158">
    <property type="protein sequence ID" value="KAH3668610.1"/>
    <property type="molecule type" value="Genomic_DNA"/>
</dbReference>
<sequence>MSKTVFSRSPVISPTVPTLMCWFKANEVADLIKPSSSAPEKFLVSSASLVKSTSLPNDPFSFIFLVLISKICFLPSASGK</sequence>
<evidence type="ECO:0000313" key="2">
    <source>
        <dbReference type="Proteomes" id="UP000769157"/>
    </source>
</evidence>
<organism evidence="1 2">
    <name type="scientific">Ogataea philodendri</name>
    <dbReference type="NCBI Taxonomy" id="1378263"/>
    <lineage>
        <taxon>Eukaryota</taxon>
        <taxon>Fungi</taxon>
        <taxon>Dikarya</taxon>
        <taxon>Ascomycota</taxon>
        <taxon>Saccharomycotina</taxon>
        <taxon>Pichiomycetes</taxon>
        <taxon>Pichiales</taxon>
        <taxon>Pichiaceae</taxon>
        <taxon>Ogataea</taxon>
    </lineage>
</organism>
<reference evidence="1" key="2">
    <citation type="submission" date="2021-01" db="EMBL/GenBank/DDBJ databases">
        <authorList>
            <person name="Schikora-Tamarit M.A."/>
        </authorList>
    </citation>
    <scope>NUCLEOTIDE SEQUENCE</scope>
    <source>
        <strain evidence="1">CBS6075</strain>
    </source>
</reference>
<reference evidence="1" key="1">
    <citation type="journal article" date="2021" name="Open Biol.">
        <title>Shared evolutionary footprints suggest mitochondrial oxidative damage underlies multiple complex I losses in fungi.</title>
        <authorList>
            <person name="Schikora-Tamarit M.A."/>
            <person name="Marcet-Houben M."/>
            <person name="Nosek J."/>
            <person name="Gabaldon T."/>
        </authorList>
    </citation>
    <scope>NUCLEOTIDE SEQUENCE</scope>
    <source>
        <strain evidence="1">CBS6075</strain>
    </source>
</reference>
<gene>
    <name evidence="1" type="ORF">OGAPHI_002364</name>
</gene>
<proteinExistence type="predicted"/>